<keyword evidence="3" id="KW-1185">Reference proteome</keyword>
<dbReference type="Proteomes" id="UP001497392">
    <property type="component" value="Unassembled WGS sequence"/>
</dbReference>
<reference evidence="2 3" key="1">
    <citation type="submission" date="2024-06" db="EMBL/GenBank/DDBJ databases">
        <authorList>
            <person name="Kraege A."/>
            <person name="Thomma B."/>
        </authorList>
    </citation>
    <scope>NUCLEOTIDE SEQUENCE [LARGE SCALE GENOMIC DNA]</scope>
</reference>
<evidence type="ECO:0000256" key="1">
    <source>
        <dbReference type="SAM" id="MobiDB-lite"/>
    </source>
</evidence>
<evidence type="ECO:0000313" key="3">
    <source>
        <dbReference type="Proteomes" id="UP001497392"/>
    </source>
</evidence>
<sequence>MAPPEQTGGRPCNASSDHFALTSRPSTAPEGHGPQEGHKAKQESQTDCSASAETIDQKIIMMEASLKSLEASIDEAEAERCRLRESTRRLQAAADLEEIETQKLAEDVRRYARESKYYRAILHRDEAARMLQALQVDGRQRALAHVGISSSAIAPERTPWGHRITTLVQDWTSTYRIMLTEPQKREISMCFGDHFVTFLRTDALRMDMASTGTPAYRLSIYMRWVDRSFLMETIDNLQPEAVREGGRTAYMAFFGLLGCCSWDRENLSASLCHRTFSRSAKWYPLIRNEDLLRTPGKADSNLLPQDQGLGMRQQAKQERKTNSNTTTTAIEQGLNCLEPLKASTDQLEATKSQLHSPGSLAESRLPRWAASRQAGRDPSAPTEEQLEWLAELMATFDRVRAMSKQQDAKIRAVNAADQELEASLTSLKASTDRLEAKVTDFQRMGRQHMLDLHADKAALRVQAVKDDARLRALAHVGISGSAIAPDGKPWGNRITSLKENWGKAWWEVLDHQQKGEMNKRFGGHYMSFLEDNAVIMDTPKAERPSYTLSRNMPWAEKAYIMEAIDYLQPDAEKEGGRAAYIAFMGCKSWEDAMQRVDDMLVTRAFGAEAGIPGIAVFVLHDNYTLLIHTRFVASAAAGFTEPKSRNVPAAWHGQLHLASEQRFKTRDKPSASKESAAGVIHVFLPAHILEERVVATGVPTSVEKTQLYMLSQDL</sequence>
<organism evidence="2 3">
    <name type="scientific">Coccomyxa viridis</name>
    <dbReference type="NCBI Taxonomy" id="1274662"/>
    <lineage>
        <taxon>Eukaryota</taxon>
        <taxon>Viridiplantae</taxon>
        <taxon>Chlorophyta</taxon>
        <taxon>core chlorophytes</taxon>
        <taxon>Trebouxiophyceae</taxon>
        <taxon>Trebouxiophyceae incertae sedis</taxon>
        <taxon>Coccomyxaceae</taxon>
        <taxon>Coccomyxa</taxon>
    </lineage>
</organism>
<gene>
    <name evidence="2" type="primary">g8407</name>
    <name evidence="2" type="ORF">VP750_LOCUS7227</name>
</gene>
<comment type="caution">
    <text evidence="2">The sequence shown here is derived from an EMBL/GenBank/DDBJ whole genome shotgun (WGS) entry which is preliminary data.</text>
</comment>
<feature type="compositionally biased region" description="Basic and acidic residues" evidence="1">
    <location>
        <begin position="33"/>
        <end position="44"/>
    </location>
</feature>
<proteinExistence type="predicted"/>
<dbReference type="EMBL" id="CAXHTA020000012">
    <property type="protein sequence ID" value="CAL5225568.1"/>
    <property type="molecule type" value="Genomic_DNA"/>
</dbReference>
<name>A0ABP1G534_9CHLO</name>
<evidence type="ECO:0000313" key="2">
    <source>
        <dbReference type="EMBL" id="CAL5225568.1"/>
    </source>
</evidence>
<accession>A0ABP1G534</accession>
<protein>
    <submittedName>
        <fullName evidence="2">G8407 protein</fullName>
    </submittedName>
</protein>
<feature type="region of interest" description="Disordered" evidence="1">
    <location>
        <begin position="294"/>
        <end position="327"/>
    </location>
</feature>
<feature type="region of interest" description="Disordered" evidence="1">
    <location>
        <begin position="347"/>
        <end position="381"/>
    </location>
</feature>
<feature type="region of interest" description="Disordered" evidence="1">
    <location>
        <begin position="1"/>
        <end position="51"/>
    </location>
</feature>
<feature type="compositionally biased region" description="Polar residues" evidence="1">
    <location>
        <begin position="347"/>
        <end position="356"/>
    </location>
</feature>